<dbReference type="RefSeq" id="WP_252435616.1">
    <property type="nucleotide sequence ID" value="NZ_JAGSOV010000009.1"/>
</dbReference>
<dbReference type="PRINTS" id="PR00455">
    <property type="entry name" value="HTHTETR"/>
</dbReference>
<dbReference type="Proteomes" id="UP001165283">
    <property type="component" value="Unassembled WGS sequence"/>
</dbReference>
<evidence type="ECO:0000256" key="3">
    <source>
        <dbReference type="ARBA" id="ARBA00023163"/>
    </source>
</evidence>
<dbReference type="Gene3D" id="1.10.10.60">
    <property type="entry name" value="Homeodomain-like"/>
    <property type="match status" value="1"/>
</dbReference>
<name>A0ABT0ZTI3_9PSEU</name>
<evidence type="ECO:0000256" key="1">
    <source>
        <dbReference type="ARBA" id="ARBA00023015"/>
    </source>
</evidence>
<keyword evidence="2 4" id="KW-0238">DNA-binding</keyword>
<proteinExistence type="predicted"/>
<comment type="caution">
    <text evidence="6">The sequence shown here is derived from an EMBL/GenBank/DDBJ whole genome shotgun (WGS) entry which is preliminary data.</text>
</comment>
<gene>
    <name evidence="6" type="ORF">KDL28_02940</name>
</gene>
<dbReference type="PANTHER" id="PTHR47506">
    <property type="entry name" value="TRANSCRIPTIONAL REGULATORY PROTEIN"/>
    <property type="match status" value="1"/>
</dbReference>
<dbReference type="SUPFAM" id="SSF46689">
    <property type="entry name" value="Homeodomain-like"/>
    <property type="match status" value="1"/>
</dbReference>
<keyword evidence="1" id="KW-0805">Transcription regulation</keyword>
<evidence type="ECO:0000313" key="6">
    <source>
        <dbReference type="EMBL" id="MCO1654005.1"/>
    </source>
</evidence>
<protein>
    <submittedName>
        <fullName evidence="6">Helix-turn-helix transcriptional regulator</fullName>
    </submittedName>
</protein>
<feature type="DNA-binding region" description="H-T-H motif" evidence="4">
    <location>
        <begin position="37"/>
        <end position="56"/>
    </location>
</feature>
<evidence type="ECO:0000259" key="5">
    <source>
        <dbReference type="PROSITE" id="PS50977"/>
    </source>
</evidence>
<dbReference type="Pfam" id="PF00440">
    <property type="entry name" value="TetR_N"/>
    <property type="match status" value="1"/>
</dbReference>
<dbReference type="Gene3D" id="1.10.357.10">
    <property type="entry name" value="Tetracycline Repressor, domain 2"/>
    <property type="match status" value="1"/>
</dbReference>
<feature type="domain" description="HTH tetR-type" evidence="5">
    <location>
        <begin position="14"/>
        <end position="74"/>
    </location>
</feature>
<organism evidence="6 7">
    <name type="scientific">Pseudonocardia humida</name>
    <dbReference type="NCBI Taxonomy" id="2800819"/>
    <lineage>
        <taxon>Bacteria</taxon>
        <taxon>Bacillati</taxon>
        <taxon>Actinomycetota</taxon>
        <taxon>Actinomycetes</taxon>
        <taxon>Pseudonocardiales</taxon>
        <taxon>Pseudonocardiaceae</taxon>
        <taxon>Pseudonocardia</taxon>
    </lineage>
</organism>
<keyword evidence="7" id="KW-1185">Reference proteome</keyword>
<accession>A0ABT0ZTI3</accession>
<evidence type="ECO:0000313" key="7">
    <source>
        <dbReference type="Proteomes" id="UP001165283"/>
    </source>
</evidence>
<dbReference type="SUPFAM" id="SSF48498">
    <property type="entry name" value="Tetracyclin repressor-like, C-terminal domain"/>
    <property type="match status" value="1"/>
</dbReference>
<dbReference type="InterPro" id="IPR001647">
    <property type="entry name" value="HTH_TetR"/>
</dbReference>
<dbReference type="PROSITE" id="PS50977">
    <property type="entry name" value="HTH_TETR_2"/>
    <property type="match status" value="1"/>
</dbReference>
<keyword evidence="3" id="KW-0804">Transcription</keyword>
<sequence>MTAGGRRTQADRRARSRAALLEAAARGLSRHGYANLALEEVAGAAGYSRGALYHQFRGKQELALAVVRWVDETWHSEVGRLGTEAARPVDALLAMARGHAVFCRREVARVMMTLRVEFAGQDHPVGRAVTEVLDRLTADCTALVEAGRADGTIPPGPPAAAVALAYLGTLEAVGIQLAGLAPHDAELAERATRGLLGLPGS</sequence>
<evidence type="ECO:0000256" key="2">
    <source>
        <dbReference type="ARBA" id="ARBA00023125"/>
    </source>
</evidence>
<reference evidence="6" key="1">
    <citation type="submission" date="2021-04" db="EMBL/GenBank/DDBJ databases">
        <title>Pseudonocardia sp. nov., isolated from sandy soil of mangrove forest.</title>
        <authorList>
            <person name="Zan Z."/>
            <person name="Huang R."/>
            <person name="Liu W."/>
        </authorList>
    </citation>
    <scope>NUCLEOTIDE SEQUENCE</scope>
    <source>
        <strain evidence="6">S2-4</strain>
    </source>
</reference>
<dbReference type="PANTHER" id="PTHR47506:SF1">
    <property type="entry name" value="HTH-TYPE TRANSCRIPTIONAL REGULATOR YJDC"/>
    <property type="match status" value="1"/>
</dbReference>
<dbReference type="InterPro" id="IPR009057">
    <property type="entry name" value="Homeodomain-like_sf"/>
</dbReference>
<dbReference type="InterPro" id="IPR036271">
    <property type="entry name" value="Tet_transcr_reg_TetR-rel_C_sf"/>
</dbReference>
<dbReference type="EMBL" id="JAGSOV010000009">
    <property type="protein sequence ID" value="MCO1654005.1"/>
    <property type="molecule type" value="Genomic_DNA"/>
</dbReference>
<evidence type="ECO:0000256" key="4">
    <source>
        <dbReference type="PROSITE-ProRule" id="PRU00335"/>
    </source>
</evidence>